<dbReference type="EMBL" id="QUNO01000041">
    <property type="protein sequence ID" value="REH17897.1"/>
    <property type="molecule type" value="Genomic_DNA"/>
</dbReference>
<comment type="caution">
    <text evidence="2">The sequence shown here is derived from an EMBL/GenBank/DDBJ whole genome shotgun (WGS) entry which is preliminary data.</text>
</comment>
<organism evidence="2 3">
    <name type="scientific">Kutzneria buriramensis</name>
    <dbReference type="NCBI Taxonomy" id="1045776"/>
    <lineage>
        <taxon>Bacteria</taxon>
        <taxon>Bacillati</taxon>
        <taxon>Actinomycetota</taxon>
        <taxon>Actinomycetes</taxon>
        <taxon>Pseudonocardiales</taxon>
        <taxon>Pseudonocardiaceae</taxon>
        <taxon>Kutzneria</taxon>
    </lineage>
</organism>
<evidence type="ECO:0000259" key="1">
    <source>
        <dbReference type="Pfam" id="PF17765"/>
    </source>
</evidence>
<dbReference type="InterPro" id="IPR041413">
    <property type="entry name" value="MLTR_LBD"/>
</dbReference>
<reference evidence="2 3" key="1">
    <citation type="submission" date="2018-08" db="EMBL/GenBank/DDBJ databases">
        <title>Genomic Encyclopedia of Archaeal and Bacterial Type Strains, Phase II (KMG-II): from individual species to whole genera.</title>
        <authorList>
            <person name="Goeker M."/>
        </authorList>
    </citation>
    <scope>NUCLEOTIDE SEQUENCE [LARGE SCALE GENOMIC DNA]</scope>
    <source>
        <strain evidence="2 3">DSM 45791</strain>
    </source>
</reference>
<gene>
    <name evidence="2" type="ORF">BCF44_14114</name>
</gene>
<protein>
    <recommendedName>
        <fullName evidence="1">MmyB-like transcription regulator ligand binding domain-containing protein</fullName>
    </recommendedName>
</protein>
<dbReference type="Proteomes" id="UP000256269">
    <property type="component" value="Unassembled WGS sequence"/>
</dbReference>
<keyword evidence="3" id="KW-1185">Reference proteome</keyword>
<dbReference type="RefSeq" id="WP_211353698.1">
    <property type="nucleotide sequence ID" value="NZ_CP144375.1"/>
</dbReference>
<evidence type="ECO:0000313" key="3">
    <source>
        <dbReference type="Proteomes" id="UP000256269"/>
    </source>
</evidence>
<dbReference type="Gene3D" id="3.30.450.180">
    <property type="match status" value="1"/>
</dbReference>
<proteinExistence type="predicted"/>
<accession>A0A3E0G7V3</accession>
<name>A0A3E0G7V3_9PSEU</name>
<feature type="domain" description="MmyB-like transcription regulator ligand binding" evidence="1">
    <location>
        <begin position="14"/>
        <end position="65"/>
    </location>
</feature>
<evidence type="ECO:0000313" key="2">
    <source>
        <dbReference type="EMBL" id="REH17897.1"/>
    </source>
</evidence>
<dbReference type="Pfam" id="PF17765">
    <property type="entry name" value="MLTR_LBD"/>
    <property type="match status" value="1"/>
</dbReference>
<dbReference type="AlphaFoldDB" id="A0A3E0G7V3"/>
<sequence length="70" mass="7800">MVRATGTPESVASELHDWNGLAAALITDFARIPEHQRNYVRMVFTDPAMRVLYPDWEDVARKAVTGRAGA</sequence>